<gene>
    <name evidence="2" type="ORF">SVUK_LOCUS12615</name>
</gene>
<keyword evidence="3" id="KW-1185">Reference proteome</keyword>
<evidence type="ECO:0000256" key="1">
    <source>
        <dbReference type="SAM" id="SignalP"/>
    </source>
</evidence>
<proteinExistence type="predicted"/>
<accession>A0A3P7JN58</accession>
<evidence type="ECO:0000313" key="2">
    <source>
        <dbReference type="EMBL" id="VDM77617.1"/>
    </source>
</evidence>
<name>A0A3P7JN58_STRVU</name>
<feature type="chain" id="PRO_5017927191" description="Cystatin domain-containing protein" evidence="1">
    <location>
        <begin position="17"/>
        <end position="104"/>
    </location>
</feature>
<dbReference type="OrthoDB" id="5815178at2759"/>
<feature type="signal peptide" evidence="1">
    <location>
        <begin position="1"/>
        <end position="16"/>
    </location>
</feature>
<dbReference type="InterPro" id="IPR035126">
    <property type="entry name" value="SCVP"/>
</dbReference>
<sequence length="104" mass="11629">MVFLHFLLVLFAAVQGANESDPIEATVISNQAYDPSMNDNHLQVFKNLVQEKVINVGDKFSILYTLTNFDCNGFIDFAREGKSNARFVKAIKVKCGDKPETTIN</sequence>
<dbReference type="AlphaFoldDB" id="A0A3P7JN58"/>
<evidence type="ECO:0008006" key="4">
    <source>
        <dbReference type="Google" id="ProtNLM"/>
    </source>
</evidence>
<protein>
    <recommendedName>
        <fullName evidence="4">Cystatin domain-containing protein</fullName>
    </recommendedName>
</protein>
<dbReference type="Proteomes" id="UP000270094">
    <property type="component" value="Unassembled WGS sequence"/>
</dbReference>
<reference evidence="2 3" key="1">
    <citation type="submission" date="2018-11" db="EMBL/GenBank/DDBJ databases">
        <authorList>
            <consortium name="Pathogen Informatics"/>
        </authorList>
    </citation>
    <scope>NUCLEOTIDE SEQUENCE [LARGE SCALE GENOMIC DNA]</scope>
</reference>
<evidence type="ECO:0000313" key="3">
    <source>
        <dbReference type="Proteomes" id="UP000270094"/>
    </source>
</evidence>
<dbReference type="EMBL" id="UYYB01099674">
    <property type="protein sequence ID" value="VDM77617.1"/>
    <property type="molecule type" value="Genomic_DNA"/>
</dbReference>
<dbReference type="Pfam" id="PF17619">
    <property type="entry name" value="SCVP"/>
    <property type="match status" value="1"/>
</dbReference>
<organism evidence="2 3">
    <name type="scientific">Strongylus vulgaris</name>
    <name type="common">Blood worm</name>
    <dbReference type="NCBI Taxonomy" id="40348"/>
    <lineage>
        <taxon>Eukaryota</taxon>
        <taxon>Metazoa</taxon>
        <taxon>Ecdysozoa</taxon>
        <taxon>Nematoda</taxon>
        <taxon>Chromadorea</taxon>
        <taxon>Rhabditida</taxon>
        <taxon>Rhabditina</taxon>
        <taxon>Rhabditomorpha</taxon>
        <taxon>Strongyloidea</taxon>
        <taxon>Strongylidae</taxon>
        <taxon>Strongylus</taxon>
    </lineage>
</organism>
<keyword evidence="1" id="KW-0732">Signal</keyword>